<dbReference type="SUPFAM" id="SSF52833">
    <property type="entry name" value="Thioredoxin-like"/>
    <property type="match status" value="1"/>
</dbReference>
<dbReference type="PIRSF" id="PIRSF000216">
    <property type="entry name" value="NADH_DH_24kDa"/>
    <property type="match status" value="1"/>
</dbReference>
<evidence type="ECO:0000256" key="2">
    <source>
        <dbReference type="ARBA" id="ARBA00022714"/>
    </source>
</evidence>
<evidence type="ECO:0000313" key="7">
    <source>
        <dbReference type="EMBL" id="NMH16144.1"/>
    </source>
</evidence>
<keyword evidence="4" id="KW-0408">Iron</keyword>
<evidence type="ECO:0000256" key="6">
    <source>
        <dbReference type="ARBA" id="ARBA00034078"/>
    </source>
</evidence>
<gene>
    <name evidence="7" type="ORF">GV368_03280</name>
</gene>
<proteinExistence type="inferred from homology"/>
<name>A0ABX1QL51_9PROT</name>
<evidence type="ECO:0000256" key="4">
    <source>
        <dbReference type="ARBA" id="ARBA00023004"/>
    </source>
</evidence>
<keyword evidence="2" id="KW-0001">2Fe-2S</keyword>
<dbReference type="InterPro" id="IPR002023">
    <property type="entry name" value="NuoE-like"/>
</dbReference>
<dbReference type="InterPro" id="IPR036249">
    <property type="entry name" value="Thioredoxin-like_sf"/>
</dbReference>
<dbReference type="CDD" id="cd03081">
    <property type="entry name" value="TRX_Fd_NuoE_FDH_gamma"/>
    <property type="match status" value="1"/>
</dbReference>
<keyword evidence="8" id="KW-1185">Reference proteome</keyword>
<dbReference type="InterPro" id="IPR028431">
    <property type="entry name" value="NADP_DH_HndA-like"/>
</dbReference>
<dbReference type="PANTHER" id="PTHR43342">
    <property type="entry name" value="NADH-QUINONE OXIDOREDUCTASE, E SUBUNIT"/>
    <property type="match status" value="1"/>
</dbReference>
<evidence type="ECO:0000256" key="5">
    <source>
        <dbReference type="ARBA" id="ARBA00023014"/>
    </source>
</evidence>
<accession>A0ABX1QL51</accession>
<evidence type="ECO:0000256" key="1">
    <source>
        <dbReference type="ARBA" id="ARBA00010643"/>
    </source>
</evidence>
<organism evidence="7 8">
    <name type="scientific">Tepidiphilus baoligensis</name>
    <dbReference type="NCBI Taxonomy" id="2698687"/>
    <lineage>
        <taxon>Bacteria</taxon>
        <taxon>Pseudomonadati</taxon>
        <taxon>Pseudomonadota</taxon>
        <taxon>Hydrogenophilia</taxon>
        <taxon>Hydrogenophilales</taxon>
        <taxon>Hydrogenophilaceae</taxon>
        <taxon>Tepidiphilus</taxon>
    </lineage>
</organism>
<dbReference type="EMBL" id="JAAAUB010000003">
    <property type="protein sequence ID" value="NMH16144.1"/>
    <property type="molecule type" value="Genomic_DNA"/>
</dbReference>
<comment type="cofactor">
    <cofactor evidence="6">
        <name>[2Fe-2S] cluster</name>
        <dbReference type="ChEBI" id="CHEBI:190135"/>
    </cofactor>
</comment>
<reference evidence="7 8" key="1">
    <citation type="journal article" date="2020" name="Curr. Microbiol.">
        <title>Tepidiphilus baoligensis sp. nov., a Novel Bacterium of the Family Hydrogenophilaceae Isolated from an Oil Reservoir.</title>
        <authorList>
            <person name="Zhang X."/>
            <person name="Wang G."/>
            <person name="Ma X."/>
            <person name="Yu J."/>
            <person name="You J."/>
            <person name="Xue Y."/>
            <person name="Ma Y."/>
        </authorList>
    </citation>
    <scope>NUCLEOTIDE SEQUENCE [LARGE SCALE GENOMIC DNA]</scope>
    <source>
        <strain evidence="7 8">B18-69</strain>
    </source>
</reference>
<keyword evidence="3" id="KW-0479">Metal-binding</keyword>
<dbReference type="Pfam" id="PF01257">
    <property type="entry name" value="2Fe-2S_thioredx"/>
    <property type="match status" value="1"/>
</dbReference>
<dbReference type="PANTHER" id="PTHR43342:SF1">
    <property type="entry name" value="BIFURCATING [FEFE] HYDROGENASE GAMMA SUBUNIT"/>
    <property type="match status" value="1"/>
</dbReference>
<evidence type="ECO:0000313" key="8">
    <source>
        <dbReference type="Proteomes" id="UP000669605"/>
    </source>
</evidence>
<comment type="caution">
    <text evidence="7">The sequence shown here is derived from an EMBL/GenBank/DDBJ whole genome shotgun (WGS) entry which is preliminary data.</text>
</comment>
<evidence type="ECO:0000256" key="3">
    <source>
        <dbReference type="ARBA" id="ARBA00022723"/>
    </source>
</evidence>
<dbReference type="Gene3D" id="3.40.30.10">
    <property type="entry name" value="Glutaredoxin"/>
    <property type="match status" value="1"/>
</dbReference>
<dbReference type="InterPro" id="IPR041921">
    <property type="entry name" value="NuoE_N"/>
</dbReference>
<sequence>MPLIEIIGFSGSVERGMTPSAWDETTVRRVIDAHKERPGALLPILHALQAEFGHVPRGSVPLIAEALDRSRAEIHGVISFYPHFREQAPGAHVLQICRGESCLAMGGEHLAEHAKERLGCEFHGTRADGAVTLEPVYCLGQCGCSPALQFDGEVYGRMTPARLDELLREKGLV</sequence>
<keyword evidence="5" id="KW-0411">Iron-sulfur</keyword>
<dbReference type="Proteomes" id="UP000669605">
    <property type="component" value="Unassembled WGS sequence"/>
</dbReference>
<dbReference type="NCBIfam" id="NF004638">
    <property type="entry name" value="PRK05988.1"/>
    <property type="match status" value="1"/>
</dbReference>
<comment type="similarity">
    <text evidence="1">Belongs to the complex I 24 kDa subunit family.</text>
</comment>
<protein>
    <submittedName>
        <fullName evidence="7">Formate dehydrogenase subunit gamma</fullName>
    </submittedName>
</protein>
<dbReference type="Gene3D" id="1.10.10.1590">
    <property type="entry name" value="NADH-quinone oxidoreductase subunit E"/>
    <property type="match status" value="1"/>
</dbReference>